<evidence type="ECO:0000313" key="2">
    <source>
        <dbReference type="Proteomes" id="UP000200980"/>
    </source>
</evidence>
<name>A0A1S8GQ33_9PROT</name>
<sequence length="557" mass="61972">MFNMQRLRLPLCLAFLILILGGLGIYREAGIRLSHALDRFRAALPAEANFHYTKVRPAFLLGGVTLYDVSFHYKDTDFHARRVRFGYPKLLSSGTLRLASLLLDSPSYTDHTHKITATEASFHHLHIPSSAETLHEGRGEADSMRSLAAIMSFEPEDVTALRFEHMQLTHLHVTQMDNPSSATPAVENVTSSRPFTIRTLSAESLVVEGYGQGLRVHTLMDGLSMSVYLPGGKESIVPPVLRQILLPNNTGAPFQIDAPMEMNLALQHLEAREGYIQWLKRPFQHSGNPSEAFWQDPAATLWEKPGKLEIDGLSLLFNQHDLRRILILNHLAGERRAGENNDLRTEGELRGLTTRLSPPPSLQAAPISLPTDYHIVSTSQKKMSEWQETLQLRTLFGKDSPSLMTVEFNLPDINPLHLGDNSVSRFLQAGQCLGTELTVQGLDIFAYYGILIHQPDTPSDSSKPADKPEAAKPVLDAPKGSMMAEQGYMVTPRFNTLALQKPILAPVLDFLLAPERRTITFKTGPLSLEELARISSDSNDTARFDRLHVIGVTTQDQ</sequence>
<proteinExistence type="predicted"/>
<comment type="caution">
    <text evidence="1">The sequence shown here is derived from an EMBL/GenBank/DDBJ whole genome shotgun (WGS) entry which is preliminary data.</text>
</comment>
<dbReference type="Proteomes" id="UP000200980">
    <property type="component" value="Unassembled WGS sequence"/>
</dbReference>
<protein>
    <submittedName>
        <fullName evidence="1">Uncharacterized protein</fullName>
    </submittedName>
</protein>
<reference evidence="1 2" key="1">
    <citation type="journal article" date="2016" name="PLoS ONE">
        <title>Whole-Genome Sequence Analysis of Bombella intestini LMG 28161T, a Novel Acetic Acid Bacterium Isolated from the Crop of a Red-Tailed Bumble Bee, Bombus lapidarius.</title>
        <authorList>
            <person name="Li L."/>
            <person name="Illeghems K."/>
            <person name="Van Kerrebroeck S."/>
            <person name="Borremans W."/>
            <person name="Cleenwerck I."/>
            <person name="Smagghe G."/>
            <person name="De Vuyst L."/>
            <person name="Vandamme P."/>
        </authorList>
    </citation>
    <scope>NUCLEOTIDE SEQUENCE [LARGE SCALE GENOMIC DNA]</scope>
    <source>
        <strain evidence="1 2">R-52487</strain>
    </source>
</reference>
<dbReference type="EMBL" id="JATM01000002">
    <property type="protein sequence ID" value="OOL18827.1"/>
    <property type="molecule type" value="Genomic_DNA"/>
</dbReference>
<keyword evidence="2" id="KW-1185">Reference proteome</keyword>
<evidence type="ECO:0000313" key="1">
    <source>
        <dbReference type="EMBL" id="OOL18827.1"/>
    </source>
</evidence>
<organism evidence="1 2">
    <name type="scientific">Bombella intestini</name>
    <dbReference type="NCBI Taxonomy" id="1539051"/>
    <lineage>
        <taxon>Bacteria</taxon>
        <taxon>Pseudomonadati</taxon>
        <taxon>Pseudomonadota</taxon>
        <taxon>Alphaproteobacteria</taxon>
        <taxon>Acetobacterales</taxon>
        <taxon>Acetobacteraceae</taxon>
        <taxon>Bombella</taxon>
    </lineage>
</organism>
<accession>A0A1S8GQ33</accession>
<gene>
    <name evidence="1" type="ORF">AL01_03510</name>
</gene>
<dbReference type="AlphaFoldDB" id="A0A1S8GQ33"/>